<feature type="transmembrane region" description="Helical" evidence="6">
    <location>
        <begin position="20"/>
        <end position="44"/>
    </location>
</feature>
<keyword evidence="3 6" id="KW-0812">Transmembrane</keyword>
<organism evidence="8 9">
    <name type="scientific">Deinococcus peraridilitoris (strain DSM 19664 / LMG 22246 / CIP 109416 / KR-200)</name>
    <dbReference type="NCBI Taxonomy" id="937777"/>
    <lineage>
        <taxon>Bacteria</taxon>
        <taxon>Thermotogati</taxon>
        <taxon>Deinococcota</taxon>
        <taxon>Deinococci</taxon>
        <taxon>Deinococcales</taxon>
        <taxon>Deinococcaceae</taxon>
        <taxon>Deinococcus</taxon>
    </lineage>
</organism>
<protein>
    <submittedName>
        <fullName evidence="8">Putative membrane protein/domain protein</fullName>
    </submittedName>
</protein>
<dbReference type="EMBL" id="CP003382">
    <property type="protein sequence ID" value="AFZ66111.1"/>
    <property type="molecule type" value="Genomic_DNA"/>
</dbReference>
<dbReference type="Proteomes" id="UP000010467">
    <property type="component" value="Chromosome"/>
</dbReference>
<dbReference type="KEGG" id="dpd:Deipe_0516"/>
<reference evidence="9" key="1">
    <citation type="submission" date="2012-03" db="EMBL/GenBank/DDBJ databases">
        <title>Complete sequence of chromosome of Deinococcus peraridilitoris DSM 19664.</title>
        <authorList>
            <person name="Lucas S."/>
            <person name="Copeland A."/>
            <person name="Lapidus A."/>
            <person name="Glavina del Rio T."/>
            <person name="Dalin E."/>
            <person name="Tice H."/>
            <person name="Bruce D."/>
            <person name="Goodwin L."/>
            <person name="Pitluck S."/>
            <person name="Peters L."/>
            <person name="Mikhailova N."/>
            <person name="Lu M."/>
            <person name="Kyrpides N."/>
            <person name="Mavromatis K."/>
            <person name="Ivanova N."/>
            <person name="Brettin T."/>
            <person name="Detter J.C."/>
            <person name="Han C."/>
            <person name="Larimer F."/>
            <person name="Land M."/>
            <person name="Hauser L."/>
            <person name="Markowitz V."/>
            <person name="Cheng J.-F."/>
            <person name="Hugenholtz P."/>
            <person name="Woyke T."/>
            <person name="Wu D."/>
            <person name="Pukall R."/>
            <person name="Steenblock K."/>
            <person name="Brambilla E."/>
            <person name="Klenk H.-P."/>
            <person name="Eisen J.A."/>
        </authorList>
    </citation>
    <scope>NUCLEOTIDE SEQUENCE [LARGE SCALE GENOMIC DNA]</scope>
    <source>
        <strain evidence="9">DSM 19664 / LMG 22246 / CIP 109416 / KR-200</strain>
    </source>
</reference>
<evidence type="ECO:0000256" key="5">
    <source>
        <dbReference type="ARBA" id="ARBA00023136"/>
    </source>
</evidence>
<dbReference type="PANTHER" id="PTHR36115">
    <property type="entry name" value="PROLINE-RICH ANTIGEN HOMOLOG-RELATED"/>
    <property type="match status" value="1"/>
</dbReference>
<keyword evidence="2" id="KW-1003">Cell membrane</keyword>
<dbReference type="PATRIC" id="fig|937777.3.peg.520"/>
<evidence type="ECO:0000256" key="2">
    <source>
        <dbReference type="ARBA" id="ARBA00022475"/>
    </source>
</evidence>
<sequence>MITAGTSVTIRHAGFWLRVLAGLVDSMILAIGLAVVALVVGSTMGVVYADQASPEVPFYETLGLIGLVGTWSYFVLMESSARKATLGKLVLGLRVINAHGDRLSISQAVARFLGKVLGVLTLGSGFALSGLTRDKQGLHDLLAGTFVVRVH</sequence>
<dbReference type="Pfam" id="PF06271">
    <property type="entry name" value="RDD"/>
    <property type="match status" value="1"/>
</dbReference>
<keyword evidence="5 6" id="KW-0472">Membrane</keyword>
<dbReference type="InterPro" id="IPR051791">
    <property type="entry name" value="Pra-immunoreactive"/>
</dbReference>
<name>K9ZX26_DEIPD</name>
<dbReference type="GO" id="GO:0005886">
    <property type="term" value="C:plasma membrane"/>
    <property type="evidence" value="ECO:0007669"/>
    <property type="project" value="UniProtKB-SubCell"/>
</dbReference>
<dbReference type="eggNOG" id="COG1714">
    <property type="taxonomic scope" value="Bacteria"/>
</dbReference>
<dbReference type="STRING" id="937777.Deipe_0516"/>
<evidence type="ECO:0000259" key="7">
    <source>
        <dbReference type="Pfam" id="PF06271"/>
    </source>
</evidence>
<evidence type="ECO:0000313" key="9">
    <source>
        <dbReference type="Proteomes" id="UP000010467"/>
    </source>
</evidence>
<dbReference type="InterPro" id="IPR010432">
    <property type="entry name" value="RDD"/>
</dbReference>
<evidence type="ECO:0000256" key="1">
    <source>
        <dbReference type="ARBA" id="ARBA00004651"/>
    </source>
</evidence>
<evidence type="ECO:0000256" key="3">
    <source>
        <dbReference type="ARBA" id="ARBA00022692"/>
    </source>
</evidence>
<keyword evidence="4 6" id="KW-1133">Transmembrane helix</keyword>
<dbReference type="PANTHER" id="PTHR36115:SF6">
    <property type="entry name" value="PROLINE-RICH ANTIGEN HOMOLOG"/>
    <property type="match status" value="1"/>
</dbReference>
<evidence type="ECO:0000256" key="6">
    <source>
        <dbReference type="SAM" id="Phobius"/>
    </source>
</evidence>
<dbReference type="RefSeq" id="WP_015234421.1">
    <property type="nucleotide sequence ID" value="NC_019793.1"/>
</dbReference>
<evidence type="ECO:0000313" key="8">
    <source>
        <dbReference type="EMBL" id="AFZ66111.1"/>
    </source>
</evidence>
<gene>
    <name evidence="8" type="ordered locus">Deipe_0516</name>
</gene>
<feature type="domain" description="RDD" evidence="7">
    <location>
        <begin position="13"/>
        <end position="144"/>
    </location>
</feature>
<proteinExistence type="predicted"/>
<evidence type="ECO:0000256" key="4">
    <source>
        <dbReference type="ARBA" id="ARBA00022989"/>
    </source>
</evidence>
<feature type="transmembrane region" description="Helical" evidence="6">
    <location>
        <begin position="56"/>
        <end position="76"/>
    </location>
</feature>
<dbReference type="HOGENOM" id="CLU_053152_3_1_0"/>
<accession>K9ZX26</accession>
<dbReference type="OrthoDB" id="9793824at2"/>
<keyword evidence="9" id="KW-1185">Reference proteome</keyword>
<comment type="subcellular location">
    <subcellularLocation>
        <location evidence="1">Cell membrane</location>
        <topology evidence="1">Multi-pass membrane protein</topology>
    </subcellularLocation>
</comment>
<dbReference type="AlphaFoldDB" id="K9ZX26"/>